<dbReference type="InterPro" id="IPR051912">
    <property type="entry name" value="Alkylbase_DNA_Glycosylase/TA"/>
</dbReference>
<evidence type="ECO:0000256" key="1">
    <source>
        <dbReference type="ARBA" id="ARBA00000086"/>
    </source>
</evidence>
<dbReference type="EC" id="3.2.2.21" evidence="3"/>
<organism evidence="8 9">
    <name type="scientific">Geomicrobium sediminis</name>
    <dbReference type="NCBI Taxonomy" id="1347788"/>
    <lineage>
        <taxon>Bacteria</taxon>
        <taxon>Bacillati</taxon>
        <taxon>Bacillota</taxon>
        <taxon>Bacilli</taxon>
        <taxon>Bacillales</taxon>
        <taxon>Geomicrobium</taxon>
    </lineage>
</organism>
<reference evidence="8 9" key="1">
    <citation type="submission" date="2021-01" db="EMBL/GenBank/DDBJ databases">
        <title>Genomic Encyclopedia of Type Strains, Phase IV (KMG-IV): sequencing the most valuable type-strain genomes for metagenomic binning, comparative biology and taxonomic classification.</title>
        <authorList>
            <person name="Goeker M."/>
        </authorList>
    </citation>
    <scope>NUCLEOTIDE SEQUENCE [LARGE SCALE GENOMIC DNA]</scope>
    <source>
        <strain evidence="8 9">DSM 25540</strain>
    </source>
</reference>
<dbReference type="SMART" id="SM00478">
    <property type="entry name" value="ENDO3c"/>
    <property type="match status" value="1"/>
</dbReference>
<dbReference type="InterPro" id="IPR003265">
    <property type="entry name" value="HhH-GPD_domain"/>
</dbReference>
<dbReference type="CDD" id="cd00056">
    <property type="entry name" value="ENDO3c"/>
    <property type="match status" value="1"/>
</dbReference>
<protein>
    <recommendedName>
        <fullName evidence="3">DNA-3-methyladenine glycosylase II</fullName>
        <ecNumber evidence="3">3.2.2.21</ecNumber>
    </recommendedName>
</protein>
<dbReference type="Pfam" id="PF00730">
    <property type="entry name" value="HhH-GPD"/>
    <property type="match status" value="1"/>
</dbReference>
<dbReference type="Proteomes" id="UP000741863">
    <property type="component" value="Unassembled WGS sequence"/>
</dbReference>
<evidence type="ECO:0000256" key="6">
    <source>
        <dbReference type="ARBA" id="ARBA00023204"/>
    </source>
</evidence>
<dbReference type="SUPFAM" id="SSF48150">
    <property type="entry name" value="DNA-glycosylase"/>
    <property type="match status" value="1"/>
</dbReference>
<evidence type="ECO:0000256" key="3">
    <source>
        <dbReference type="ARBA" id="ARBA00012000"/>
    </source>
</evidence>
<evidence type="ECO:0000313" key="8">
    <source>
        <dbReference type="EMBL" id="MBM7632938.1"/>
    </source>
</evidence>
<sequence>MITLHTGGVLIYSFSFEQNLAYLMRSPLEPMYAIEGNKITRAIEVDDHTHIFQLSNHEDKLRIDTFEGNSQVVHDFVTEWLDLHYPLSSFYEMATDDPLLSNAINDYRGLRLIGIPDLFEALTWGIIGQQVNLTFAYTLKKRLVETYGHTVPFNNHSLSLFPQPTTIAELSIDDLLPLQLSRRKSEYLIHVARHIAEGSLSKTLLSSELESAEKQLTNIRGIGPWTANYVLMRCLRYARAFPIDDVGFQNAMKHVLHSQDKPSKETIMGYAKHWRGFEAYAVFYLWRTLQG</sequence>
<dbReference type="PANTHER" id="PTHR43003">
    <property type="entry name" value="DNA-3-METHYLADENINE GLYCOSYLASE"/>
    <property type="match status" value="1"/>
</dbReference>
<accession>A0ABS2PDQ1</accession>
<evidence type="ECO:0000256" key="4">
    <source>
        <dbReference type="ARBA" id="ARBA00022763"/>
    </source>
</evidence>
<feature type="domain" description="HhH-GPD" evidence="7">
    <location>
        <begin position="127"/>
        <end position="290"/>
    </location>
</feature>
<dbReference type="InterPro" id="IPR012904">
    <property type="entry name" value="OGG_N"/>
</dbReference>
<dbReference type="PANTHER" id="PTHR43003:SF12">
    <property type="entry name" value="DNA-3-METHYLADENINE GLYCOSYLASE"/>
    <property type="match status" value="1"/>
</dbReference>
<dbReference type="PROSITE" id="PS00516">
    <property type="entry name" value="ALKYLBASE_DNA_GLYCOS"/>
    <property type="match status" value="1"/>
</dbReference>
<dbReference type="Gene3D" id="3.30.310.20">
    <property type="entry name" value="DNA-3-methyladenine glycosylase AlkA, N-terminal domain"/>
    <property type="match status" value="1"/>
</dbReference>
<dbReference type="InterPro" id="IPR000035">
    <property type="entry name" value="Alkylbase_DNA_glycsylse_CS"/>
</dbReference>
<keyword evidence="4" id="KW-0227">DNA damage</keyword>
<keyword evidence="5 8" id="KW-0378">Hydrolase</keyword>
<evidence type="ECO:0000259" key="7">
    <source>
        <dbReference type="SMART" id="SM00478"/>
    </source>
</evidence>
<gene>
    <name evidence="8" type="ORF">JOD17_002032</name>
</gene>
<dbReference type="InterPro" id="IPR011257">
    <property type="entry name" value="DNA_glycosylase"/>
</dbReference>
<keyword evidence="9" id="KW-1185">Reference proteome</keyword>
<evidence type="ECO:0000256" key="2">
    <source>
        <dbReference type="ARBA" id="ARBA00010817"/>
    </source>
</evidence>
<keyword evidence="8" id="KW-0326">Glycosidase</keyword>
<evidence type="ECO:0000313" key="9">
    <source>
        <dbReference type="Proteomes" id="UP000741863"/>
    </source>
</evidence>
<dbReference type="Pfam" id="PF07934">
    <property type="entry name" value="OGG_N"/>
    <property type="match status" value="1"/>
</dbReference>
<name>A0ABS2PDQ1_9BACL</name>
<proteinExistence type="inferred from homology"/>
<evidence type="ECO:0000256" key="5">
    <source>
        <dbReference type="ARBA" id="ARBA00022801"/>
    </source>
</evidence>
<keyword evidence="6" id="KW-0234">DNA repair</keyword>
<comment type="catalytic activity">
    <reaction evidence="1">
        <text>Hydrolysis of alkylated DNA, releasing 3-methyladenine, 3-methylguanine, 7-methylguanine and 7-methyladenine.</text>
        <dbReference type="EC" id="3.2.2.21"/>
    </reaction>
</comment>
<comment type="caution">
    <text evidence="8">The sequence shown here is derived from an EMBL/GenBank/DDBJ whole genome shotgun (WGS) entry which is preliminary data.</text>
</comment>
<dbReference type="GO" id="GO:0003905">
    <property type="term" value="F:alkylbase DNA N-glycosylase activity"/>
    <property type="evidence" value="ECO:0007669"/>
    <property type="project" value="UniProtKB-EC"/>
</dbReference>
<dbReference type="Gene3D" id="1.10.340.30">
    <property type="entry name" value="Hypothetical protein, domain 2"/>
    <property type="match status" value="1"/>
</dbReference>
<dbReference type="InterPro" id="IPR023170">
    <property type="entry name" value="HhH_base_excis_C"/>
</dbReference>
<comment type="similarity">
    <text evidence="2">Belongs to the alkylbase DNA glycosidase AlkA family.</text>
</comment>
<dbReference type="EMBL" id="JAFBEC010000005">
    <property type="protein sequence ID" value="MBM7632938.1"/>
    <property type="molecule type" value="Genomic_DNA"/>
</dbReference>
<dbReference type="InterPro" id="IPR037046">
    <property type="entry name" value="AlkA_N_sf"/>
</dbReference>
<dbReference type="Gene3D" id="1.10.1670.10">
    <property type="entry name" value="Helix-hairpin-Helix base-excision DNA repair enzymes (C-terminal)"/>
    <property type="match status" value="1"/>
</dbReference>